<dbReference type="GO" id="GO:0050126">
    <property type="term" value="F:N-carbamoylputrescine amidase activity"/>
    <property type="evidence" value="ECO:0007669"/>
    <property type="project" value="TreeGrafter"/>
</dbReference>
<protein>
    <submittedName>
        <fullName evidence="3">Nitrilase/cyanide hydratase and apolipoprotein N-acyltransferase</fullName>
    </submittedName>
</protein>
<dbReference type="GO" id="GO:0016746">
    <property type="term" value="F:acyltransferase activity"/>
    <property type="evidence" value="ECO:0007669"/>
    <property type="project" value="UniProtKB-KW"/>
</dbReference>
<evidence type="ECO:0000259" key="2">
    <source>
        <dbReference type="PROSITE" id="PS50263"/>
    </source>
</evidence>
<dbReference type="Pfam" id="PF00795">
    <property type="entry name" value="CN_hydrolase"/>
    <property type="match status" value="1"/>
</dbReference>
<dbReference type="STRING" id="530564.Psta_0680"/>
<evidence type="ECO:0000313" key="3">
    <source>
        <dbReference type="EMBL" id="ADB15366.1"/>
    </source>
</evidence>
<keyword evidence="3" id="KW-0808">Transferase</keyword>
<keyword evidence="1" id="KW-0378">Hydrolase</keyword>
<dbReference type="PANTHER" id="PTHR43674:SF2">
    <property type="entry name" value="BETA-UREIDOPROPIONASE"/>
    <property type="match status" value="1"/>
</dbReference>
<dbReference type="SUPFAM" id="SSF56317">
    <property type="entry name" value="Carbon-nitrogen hydrolase"/>
    <property type="match status" value="1"/>
</dbReference>
<gene>
    <name evidence="3" type="ordered locus">Psta_0680</name>
</gene>
<dbReference type="InterPro" id="IPR036526">
    <property type="entry name" value="C-N_Hydrolase_sf"/>
</dbReference>
<dbReference type="KEGG" id="psl:Psta_0680"/>
<organism evidence="3 4">
    <name type="scientific">Pirellula staleyi (strain ATCC 27377 / DSM 6068 / ICPB 4128)</name>
    <name type="common">Pirella staleyi</name>
    <dbReference type="NCBI Taxonomy" id="530564"/>
    <lineage>
        <taxon>Bacteria</taxon>
        <taxon>Pseudomonadati</taxon>
        <taxon>Planctomycetota</taxon>
        <taxon>Planctomycetia</taxon>
        <taxon>Pirellulales</taxon>
        <taxon>Pirellulaceae</taxon>
        <taxon>Pirellula</taxon>
    </lineage>
</organism>
<dbReference type="HOGENOM" id="CLU_030130_3_5_0"/>
<dbReference type="InterPro" id="IPR003010">
    <property type="entry name" value="C-N_Hydrolase"/>
</dbReference>
<reference evidence="3 4" key="1">
    <citation type="journal article" date="2009" name="Stand. Genomic Sci.">
        <title>Complete genome sequence of Pirellula staleyi type strain (ATCC 27377).</title>
        <authorList>
            <person name="Clum A."/>
            <person name="Tindall B.J."/>
            <person name="Sikorski J."/>
            <person name="Ivanova N."/>
            <person name="Mavrommatis K."/>
            <person name="Lucas S."/>
            <person name="Glavina del Rio T."/>
            <person name="Nolan M."/>
            <person name="Chen F."/>
            <person name="Tice H."/>
            <person name="Pitluck S."/>
            <person name="Cheng J.F."/>
            <person name="Chertkov O."/>
            <person name="Brettin T."/>
            <person name="Han C."/>
            <person name="Detter J.C."/>
            <person name="Kuske C."/>
            <person name="Bruce D."/>
            <person name="Goodwin L."/>
            <person name="Ovchinikova G."/>
            <person name="Pati A."/>
            <person name="Mikhailova N."/>
            <person name="Chen A."/>
            <person name="Palaniappan K."/>
            <person name="Land M."/>
            <person name="Hauser L."/>
            <person name="Chang Y.J."/>
            <person name="Jeffries C.D."/>
            <person name="Chain P."/>
            <person name="Rohde M."/>
            <person name="Goker M."/>
            <person name="Bristow J."/>
            <person name="Eisen J.A."/>
            <person name="Markowitz V."/>
            <person name="Hugenholtz P."/>
            <person name="Kyrpides N.C."/>
            <person name="Klenk H.P."/>
            <person name="Lapidus A."/>
        </authorList>
    </citation>
    <scope>NUCLEOTIDE SEQUENCE [LARGE SCALE GENOMIC DNA]</scope>
    <source>
        <strain evidence="4">ATCC 27377 / DSM 6068 / ICPB 4128</strain>
    </source>
</reference>
<feature type="domain" description="CN hydrolase" evidence="2">
    <location>
        <begin position="1"/>
        <end position="234"/>
    </location>
</feature>
<dbReference type="PROSITE" id="PS50263">
    <property type="entry name" value="CN_HYDROLASE"/>
    <property type="match status" value="1"/>
</dbReference>
<proteinExistence type="predicted"/>
<dbReference type="eggNOG" id="COG0388">
    <property type="taxonomic scope" value="Bacteria"/>
</dbReference>
<dbReference type="AlphaFoldDB" id="D2R5A7"/>
<dbReference type="OrthoDB" id="2826359at2"/>
<dbReference type="InterPro" id="IPR050345">
    <property type="entry name" value="Aliph_Amidase/BUP"/>
</dbReference>
<accession>D2R5A7</accession>
<keyword evidence="3" id="KW-0012">Acyltransferase</keyword>
<name>D2R5A7_PIRSD</name>
<dbReference type="PANTHER" id="PTHR43674">
    <property type="entry name" value="NITRILASE C965.09-RELATED"/>
    <property type="match status" value="1"/>
</dbReference>
<keyword evidence="3" id="KW-0449">Lipoprotein</keyword>
<sequence>MKLAVVQLRPVVGAVGRNIDRHLALTAAAASLGAQLVIFPELSLTGYEPKLAGEFACLPSDTRLQPLQAICNASGISLGVGAPLDTGDLPCISTFLFRPVLPPLVYSKSYLHPDEVPFFQPGRGSPSLLLDEPPVELAICFELSVPQHATGAHQAGATVYVASAAKTAEGVKQASHRLSQIATELSMPTLLSNCLGLLDGAECAGGSAVWDRAGNMVAQLDDKEEGVIVLDCDSGEVATATA</sequence>
<keyword evidence="4" id="KW-1185">Reference proteome</keyword>
<dbReference type="CDD" id="cd07197">
    <property type="entry name" value="nitrilase"/>
    <property type="match status" value="1"/>
</dbReference>
<evidence type="ECO:0000256" key="1">
    <source>
        <dbReference type="ARBA" id="ARBA00022801"/>
    </source>
</evidence>
<dbReference type="Gene3D" id="3.60.110.10">
    <property type="entry name" value="Carbon-nitrogen hydrolase"/>
    <property type="match status" value="1"/>
</dbReference>
<dbReference type="Proteomes" id="UP000001887">
    <property type="component" value="Chromosome"/>
</dbReference>
<dbReference type="EMBL" id="CP001848">
    <property type="protein sequence ID" value="ADB15366.1"/>
    <property type="molecule type" value="Genomic_DNA"/>
</dbReference>
<evidence type="ECO:0000313" key="4">
    <source>
        <dbReference type="Proteomes" id="UP000001887"/>
    </source>
</evidence>
<dbReference type="GO" id="GO:0033388">
    <property type="term" value="P:putrescine biosynthetic process from arginine"/>
    <property type="evidence" value="ECO:0007669"/>
    <property type="project" value="TreeGrafter"/>
</dbReference>